<gene>
    <name evidence="2" type="ORF">DXC93_02900</name>
</gene>
<dbReference type="Gene3D" id="3.30.420.10">
    <property type="entry name" value="Ribonuclease H-like superfamily/Ribonuclease H"/>
    <property type="match status" value="1"/>
</dbReference>
<sequence length="429" mass="49265">MEQYNDKEGIEESMEIARLRFGMIAPVIQETYPDESIMAYCRRVSKIPMQLPDGRTVSYKPKTIGKWVSLYRNGGIDALAPKRRSDLGNTRVLTEDAIEEIYQIKKMFPRLNATQIHARLVQENLIPATVSVATVQRFIKRNGLKSTDAALNGRDRKAFEEAYFGGMYQADTCYLPYLEEHGQKHRTYLIMILDDYSRMIVGGRLFYQENAYNFQKVLKDAIATYGIPNKLYVDSGAPYKNHQLDMICASVGTVLLHTPVRDGASKGKVERNFRTLKERWLYGLDLKQIQSLDEFNELLAAYIRKHNTTIHSATGETPLSRYLHSGHPIRKPKSLEWLNECFLNRTTRRVSRDATIELDCKCYDAPMQFIGQKVEVRYLPDTPEKTWVFAEGKRYPIRLTDRVENGKTKRENQVAIDYGTALGGGKNVH</sequence>
<dbReference type="InterPro" id="IPR009057">
    <property type="entry name" value="Homeodomain-like_sf"/>
</dbReference>
<dbReference type="Proteomes" id="UP000261324">
    <property type="component" value="Unassembled WGS sequence"/>
</dbReference>
<feature type="domain" description="Integrase catalytic" evidence="1">
    <location>
        <begin position="156"/>
        <end position="326"/>
    </location>
</feature>
<protein>
    <recommendedName>
        <fullName evidence="1">Integrase catalytic domain-containing protein</fullName>
    </recommendedName>
</protein>
<dbReference type="EMBL" id="QSRA01000003">
    <property type="protein sequence ID" value="RGK85415.1"/>
    <property type="molecule type" value="Genomic_DNA"/>
</dbReference>
<dbReference type="AlphaFoldDB" id="A0A3E4Q081"/>
<dbReference type="PANTHER" id="PTHR35004:SF6">
    <property type="entry name" value="TRANSPOSASE"/>
    <property type="match status" value="1"/>
</dbReference>
<dbReference type="SUPFAM" id="SSF46689">
    <property type="entry name" value="Homeodomain-like"/>
    <property type="match status" value="1"/>
</dbReference>
<evidence type="ECO:0000313" key="3">
    <source>
        <dbReference type="Proteomes" id="UP000261324"/>
    </source>
</evidence>
<dbReference type="InterPro" id="IPR012337">
    <property type="entry name" value="RNaseH-like_sf"/>
</dbReference>
<dbReference type="Pfam" id="PF13565">
    <property type="entry name" value="HTH_32"/>
    <property type="match status" value="1"/>
</dbReference>
<dbReference type="SUPFAM" id="SSF53098">
    <property type="entry name" value="Ribonuclease H-like"/>
    <property type="match status" value="1"/>
</dbReference>
<evidence type="ECO:0000259" key="1">
    <source>
        <dbReference type="PROSITE" id="PS50994"/>
    </source>
</evidence>
<dbReference type="InterPro" id="IPR015378">
    <property type="entry name" value="Transposase-like_Mu_C"/>
</dbReference>
<dbReference type="PROSITE" id="PS50994">
    <property type="entry name" value="INTEGRASE"/>
    <property type="match status" value="1"/>
</dbReference>
<name>A0A3E4Q081_9FIRM</name>
<dbReference type="RefSeq" id="WP_044925687.1">
    <property type="nucleotide sequence ID" value="NZ_QSRA01000003.1"/>
</dbReference>
<dbReference type="Pfam" id="PF00665">
    <property type="entry name" value="rve"/>
    <property type="match status" value="1"/>
</dbReference>
<organism evidence="2 3">
    <name type="scientific">Dorea formicigenerans</name>
    <dbReference type="NCBI Taxonomy" id="39486"/>
    <lineage>
        <taxon>Bacteria</taxon>
        <taxon>Bacillati</taxon>
        <taxon>Bacillota</taxon>
        <taxon>Clostridia</taxon>
        <taxon>Lachnospirales</taxon>
        <taxon>Lachnospiraceae</taxon>
        <taxon>Dorea</taxon>
    </lineage>
</organism>
<reference evidence="2 3" key="1">
    <citation type="submission" date="2018-08" db="EMBL/GenBank/DDBJ databases">
        <title>A genome reference for cultivated species of the human gut microbiota.</title>
        <authorList>
            <person name="Zou Y."/>
            <person name="Xue W."/>
            <person name="Luo G."/>
        </authorList>
    </citation>
    <scope>NUCLEOTIDE SEQUENCE [LARGE SCALE GENOMIC DNA]</scope>
    <source>
        <strain evidence="2 3">TF09-3</strain>
    </source>
</reference>
<dbReference type="InterPro" id="IPR001584">
    <property type="entry name" value="Integrase_cat-core"/>
</dbReference>
<dbReference type="GO" id="GO:0003676">
    <property type="term" value="F:nucleic acid binding"/>
    <property type="evidence" value="ECO:0007669"/>
    <property type="project" value="InterPro"/>
</dbReference>
<proteinExistence type="predicted"/>
<comment type="caution">
    <text evidence="2">The sequence shown here is derived from an EMBL/GenBank/DDBJ whole genome shotgun (WGS) entry which is preliminary data.</text>
</comment>
<dbReference type="Pfam" id="PF09299">
    <property type="entry name" value="Mu-transpos_C"/>
    <property type="match status" value="1"/>
</dbReference>
<accession>A0A3E4Q081</accession>
<evidence type="ECO:0000313" key="2">
    <source>
        <dbReference type="EMBL" id="RGK85415.1"/>
    </source>
</evidence>
<dbReference type="InterPro" id="IPR036397">
    <property type="entry name" value="RNaseH_sf"/>
</dbReference>
<dbReference type="PANTHER" id="PTHR35004">
    <property type="entry name" value="TRANSPOSASE RV3428C-RELATED"/>
    <property type="match status" value="1"/>
</dbReference>
<dbReference type="GO" id="GO:0015074">
    <property type="term" value="P:DNA integration"/>
    <property type="evidence" value="ECO:0007669"/>
    <property type="project" value="InterPro"/>
</dbReference>